<dbReference type="PRINTS" id="PR00372">
    <property type="entry name" value="FYWHYDRXLASE"/>
</dbReference>
<dbReference type="InterPro" id="IPR036329">
    <property type="entry name" value="Aro-AA_hydroxylase_C_sf"/>
</dbReference>
<evidence type="ECO:0000256" key="4">
    <source>
        <dbReference type="ARBA" id="ARBA00023002"/>
    </source>
</evidence>
<evidence type="ECO:0000256" key="2">
    <source>
        <dbReference type="ARBA" id="ARBA00009712"/>
    </source>
</evidence>
<evidence type="ECO:0000313" key="9">
    <source>
        <dbReference type="Proteomes" id="UP001569963"/>
    </source>
</evidence>
<dbReference type="GO" id="GO:0004505">
    <property type="term" value="F:phenylalanine 4-monooxygenase activity"/>
    <property type="evidence" value="ECO:0007669"/>
    <property type="project" value="UniProtKB-EC"/>
</dbReference>
<name>A0ABV4Q4V1_9ACTN</name>
<dbReference type="EMBL" id="JAXCEI010000002">
    <property type="protein sequence ID" value="MFA1538188.1"/>
    <property type="molecule type" value="Genomic_DNA"/>
</dbReference>
<dbReference type="PROSITE" id="PS51410">
    <property type="entry name" value="BH4_AAA_HYDROXYL_2"/>
    <property type="match status" value="1"/>
</dbReference>
<comment type="caution">
    <text evidence="8">The sequence shown here is derived from an EMBL/GenBank/DDBJ whole genome shotgun (WGS) entry which is preliminary data.</text>
</comment>
<keyword evidence="3" id="KW-0479">Metal-binding</keyword>
<dbReference type="RefSeq" id="WP_371947529.1">
    <property type="nucleotide sequence ID" value="NZ_JAXCEI010000002.1"/>
</dbReference>
<comment type="similarity">
    <text evidence="2">Belongs to the biopterin-dependent aromatic amino acid hydroxylase family.</text>
</comment>
<proteinExistence type="inferred from homology"/>
<keyword evidence="6" id="KW-0503">Monooxygenase</keyword>
<dbReference type="Proteomes" id="UP001569963">
    <property type="component" value="Unassembled WGS sequence"/>
</dbReference>
<accession>A0ABV4Q4V1</accession>
<evidence type="ECO:0000256" key="1">
    <source>
        <dbReference type="ARBA" id="ARBA00001954"/>
    </source>
</evidence>
<reference evidence="8 9" key="1">
    <citation type="submission" date="2023-11" db="EMBL/GenBank/DDBJ databases">
        <title>Actinomadura monticuli sp. nov., isolated from volcanic ash.</title>
        <authorList>
            <person name="Lee S.D."/>
            <person name="Yang H."/>
            <person name="Kim I.S."/>
        </authorList>
    </citation>
    <scope>NUCLEOTIDE SEQUENCE [LARGE SCALE GENOMIC DNA]</scope>
    <source>
        <strain evidence="8 9">DLS-62</strain>
    </source>
</reference>
<protein>
    <submittedName>
        <fullName evidence="8">Phenylalanine 4-monooxygenase</fullName>
        <ecNumber evidence="8">1.14.16.1</ecNumber>
    </submittedName>
</protein>
<keyword evidence="4 8" id="KW-0560">Oxidoreductase</keyword>
<dbReference type="SUPFAM" id="SSF56534">
    <property type="entry name" value="Aromatic aminoacid monoxygenases, catalytic and oligomerization domains"/>
    <property type="match status" value="1"/>
</dbReference>
<evidence type="ECO:0000256" key="3">
    <source>
        <dbReference type="ARBA" id="ARBA00022723"/>
    </source>
</evidence>
<comment type="cofactor">
    <cofactor evidence="1">
        <name>Fe(2+)</name>
        <dbReference type="ChEBI" id="CHEBI:29033"/>
    </cofactor>
</comment>
<dbReference type="Gene3D" id="1.10.800.10">
    <property type="entry name" value="Aromatic amino acid hydroxylase"/>
    <property type="match status" value="1"/>
</dbReference>
<dbReference type="InterPro" id="IPR019774">
    <property type="entry name" value="Aromatic-AA_hydroxylase_C"/>
</dbReference>
<gene>
    <name evidence="8" type="ORF">SM611_04535</name>
</gene>
<organism evidence="8 9">
    <name type="scientific">Actinomadura monticuli</name>
    <dbReference type="NCBI Taxonomy" id="3097367"/>
    <lineage>
        <taxon>Bacteria</taxon>
        <taxon>Bacillati</taxon>
        <taxon>Actinomycetota</taxon>
        <taxon>Actinomycetes</taxon>
        <taxon>Streptosporangiales</taxon>
        <taxon>Thermomonosporaceae</taxon>
        <taxon>Actinomadura</taxon>
    </lineage>
</organism>
<dbReference type="Pfam" id="PF00351">
    <property type="entry name" value="Biopterin_H"/>
    <property type="match status" value="1"/>
</dbReference>
<keyword evidence="5" id="KW-0408">Iron</keyword>
<evidence type="ECO:0000259" key="7">
    <source>
        <dbReference type="PROSITE" id="PS51410"/>
    </source>
</evidence>
<dbReference type="NCBIfam" id="NF008877">
    <property type="entry name" value="PRK11913.1-2"/>
    <property type="match status" value="1"/>
</dbReference>
<sequence>MTYSGGHVSKGGDAIDDACASRRNMIKEQIVGHERGEVLPEVAYTEEEDALWETVIAELQDLHPAVACARYLDAADRLKLPVTNVPSLGEVSSGLERTSGFRLLPAPGLVPVRDFYTSFTDGYFHSALYMRCPATPLYSPDPDILHELVGHAVMLSDPLFADLYRLFGEAAVRARSERELDAISQVFWFTMETGVIREGAGLRAYGAALLSSVGELTSLREVSVEEFSIEMMTRLKYDIYQYQPVLFVVDSYDHLANELRSFLGRRISAGHAG</sequence>
<evidence type="ECO:0000256" key="5">
    <source>
        <dbReference type="ARBA" id="ARBA00023004"/>
    </source>
</evidence>
<dbReference type="EC" id="1.14.16.1" evidence="8"/>
<dbReference type="PANTHER" id="PTHR11473:SF24">
    <property type="entry name" value="PHENYLALANINE-4-HYDROXYLASE"/>
    <property type="match status" value="1"/>
</dbReference>
<feature type="domain" description="Biopterin-dependent aromatic amino acid hydroxylase family profile" evidence="7">
    <location>
        <begin position="1"/>
        <end position="273"/>
    </location>
</feature>
<dbReference type="InterPro" id="IPR001273">
    <property type="entry name" value="ArAA_hydroxylase"/>
</dbReference>
<keyword evidence="9" id="KW-1185">Reference proteome</keyword>
<evidence type="ECO:0000256" key="6">
    <source>
        <dbReference type="ARBA" id="ARBA00023033"/>
    </source>
</evidence>
<dbReference type="PANTHER" id="PTHR11473">
    <property type="entry name" value="AROMATIC AMINO ACID HYDROXYLASE"/>
    <property type="match status" value="1"/>
</dbReference>
<evidence type="ECO:0000313" key="8">
    <source>
        <dbReference type="EMBL" id="MFA1538188.1"/>
    </source>
</evidence>
<dbReference type="InterPro" id="IPR036951">
    <property type="entry name" value="ArAA_hydroxylase_sf"/>
</dbReference>